<gene>
    <name evidence="10" type="primary">EEF1B2</name>
    <name evidence="10" type="ORF">AOXY_G14159</name>
</gene>
<dbReference type="EMBL" id="JAGXEW010000012">
    <property type="protein sequence ID" value="KAK1165584.1"/>
    <property type="molecule type" value="Genomic_DNA"/>
</dbReference>
<dbReference type="InterPro" id="IPR010987">
    <property type="entry name" value="Glutathione-S-Trfase_C-like"/>
</dbReference>
<dbReference type="InterPro" id="IPR014717">
    <property type="entry name" value="Transl_elong_EF1B/ribsomal_bS6"/>
</dbReference>
<protein>
    <recommendedName>
        <fullName evidence="2">Elongation factor 1-beta</fullName>
    </recommendedName>
</protein>
<feature type="domain" description="GST C-terminal" evidence="9">
    <location>
        <begin position="1"/>
        <end position="84"/>
    </location>
</feature>
<dbReference type="InterPro" id="IPR018940">
    <property type="entry name" value="EF-1_beta_acid_region_euk"/>
</dbReference>
<keyword evidence="4 7" id="KW-0648">Protein biosynthesis</keyword>
<dbReference type="PROSITE" id="PS00825">
    <property type="entry name" value="EF1BD_2"/>
    <property type="match status" value="1"/>
</dbReference>
<evidence type="ECO:0000256" key="8">
    <source>
        <dbReference type="SAM" id="MobiDB-lite"/>
    </source>
</evidence>
<name>A0AAD8D9A0_ACIOX</name>
<dbReference type="SMART" id="SM00888">
    <property type="entry name" value="EF1_GNE"/>
    <property type="match status" value="1"/>
</dbReference>
<feature type="compositionally biased region" description="Acidic residues" evidence="8">
    <location>
        <begin position="92"/>
        <end position="104"/>
    </location>
</feature>
<evidence type="ECO:0000313" key="10">
    <source>
        <dbReference type="EMBL" id="KAK1165584.1"/>
    </source>
</evidence>
<comment type="similarity">
    <text evidence="1 7">Belongs to the EF-1-beta/EF-1-delta family.</text>
</comment>
<dbReference type="Pfam" id="PF10587">
    <property type="entry name" value="EF-1_beta_acid"/>
    <property type="match status" value="1"/>
</dbReference>
<feature type="region of interest" description="Disordered" evidence="8">
    <location>
        <begin position="78"/>
        <end position="104"/>
    </location>
</feature>
<dbReference type="CDD" id="cd00292">
    <property type="entry name" value="EF1B"/>
    <property type="match status" value="1"/>
</dbReference>
<dbReference type="PROSITE" id="PS00824">
    <property type="entry name" value="EF1BD_1"/>
    <property type="match status" value="1"/>
</dbReference>
<dbReference type="CDD" id="cd10308">
    <property type="entry name" value="GST_C_eEF1b_like"/>
    <property type="match status" value="1"/>
</dbReference>
<accession>A0AAD8D9A0</accession>
<evidence type="ECO:0000256" key="7">
    <source>
        <dbReference type="RuleBase" id="RU003791"/>
    </source>
</evidence>
<keyword evidence="11" id="KW-1185">Reference proteome</keyword>
<evidence type="ECO:0000256" key="4">
    <source>
        <dbReference type="ARBA" id="ARBA00022917"/>
    </source>
</evidence>
<evidence type="ECO:0000256" key="3">
    <source>
        <dbReference type="ARBA" id="ARBA00022768"/>
    </source>
</evidence>
<evidence type="ECO:0000259" key="9">
    <source>
        <dbReference type="PROSITE" id="PS50405"/>
    </source>
</evidence>
<proteinExistence type="inferred from homology"/>
<dbReference type="InterPro" id="IPR036219">
    <property type="entry name" value="eEF-1beta-like_sf"/>
</dbReference>
<comment type="subunit">
    <text evidence="6">EF-1 is composed of 4 subunits: alpha, beta (alpha subunit of the eEF1B subcomplex), delta (beta subunit of the eEF1B subcomplex), and gamma (gamma subunit of the eEF1B subcomplex). Interacts with elongation factor EEF1A1.</text>
</comment>
<dbReference type="PROSITE" id="PS50405">
    <property type="entry name" value="GST_CTER"/>
    <property type="match status" value="1"/>
</dbReference>
<dbReference type="GO" id="GO:0005829">
    <property type="term" value="C:cytosol"/>
    <property type="evidence" value="ECO:0007669"/>
    <property type="project" value="TreeGrafter"/>
</dbReference>
<dbReference type="InterPro" id="IPR049720">
    <property type="entry name" value="EF1B_bsu/dsu"/>
</dbReference>
<dbReference type="SMART" id="SM01182">
    <property type="entry name" value="EF-1_beta_acid"/>
    <property type="match status" value="1"/>
</dbReference>
<dbReference type="FunFam" id="3.30.70.60:FF:000001">
    <property type="entry name" value="Elongation factor 1-beta 1 like"/>
    <property type="match status" value="1"/>
</dbReference>
<dbReference type="InterPro" id="IPR001326">
    <property type="entry name" value="Transl_elong_EF1B_B/D_CS"/>
</dbReference>
<dbReference type="SUPFAM" id="SSF47616">
    <property type="entry name" value="GST C-terminal domain-like"/>
    <property type="match status" value="1"/>
</dbReference>
<reference evidence="10" key="1">
    <citation type="submission" date="2022-02" db="EMBL/GenBank/DDBJ databases">
        <title>Atlantic sturgeon de novo genome assembly.</title>
        <authorList>
            <person name="Stock M."/>
            <person name="Klopp C."/>
            <person name="Guiguen Y."/>
            <person name="Cabau C."/>
            <person name="Parinello H."/>
            <person name="Santidrian Yebra-Pimentel E."/>
            <person name="Kuhl H."/>
            <person name="Dirks R.P."/>
            <person name="Guessner J."/>
            <person name="Wuertz S."/>
            <person name="Du K."/>
            <person name="Schartl M."/>
        </authorList>
    </citation>
    <scope>NUCLEOTIDE SEQUENCE</scope>
    <source>
        <strain evidence="10">STURGEONOMICS-FGT-2020</strain>
        <tissue evidence="10">Whole blood</tissue>
    </source>
</reference>
<dbReference type="Pfam" id="PF00736">
    <property type="entry name" value="EF1_GNE"/>
    <property type="match status" value="1"/>
</dbReference>
<comment type="function">
    <text evidence="5">Catalytic subunit of the guanine nucleotide exchange factor (GEF) (eEF1B subcomplex) of the eukaryotic elongation factor 1 complex (eEF1). Stimulates the exchange of GDP for GTP on elongation factor 1A (eEF1A), probably by displacing GDP from the nucleotide binding pocket in eEF1A.</text>
</comment>
<dbReference type="Gene3D" id="3.30.70.60">
    <property type="match status" value="1"/>
</dbReference>
<dbReference type="PANTHER" id="PTHR11595">
    <property type="entry name" value="EF-HAND AND COILED-COIL DOMAIN-CONTAINING FAMILY MEMBER"/>
    <property type="match status" value="1"/>
</dbReference>
<dbReference type="GO" id="GO:0005085">
    <property type="term" value="F:guanyl-nucleotide exchange factor activity"/>
    <property type="evidence" value="ECO:0007669"/>
    <property type="project" value="TreeGrafter"/>
</dbReference>
<dbReference type="GO" id="GO:0005853">
    <property type="term" value="C:eukaryotic translation elongation factor 1 complex"/>
    <property type="evidence" value="ECO:0007669"/>
    <property type="project" value="InterPro"/>
</dbReference>
<dbReference type="InterPro" id="IPR014038">
    <property type="entry name" value="EF1B_bsu/dsu_GNE"/>
</dbReference>
<dbReference type="Proteomes" id="UP001230051">
    <property type="component" value="Unassembled WGS sequence"/>
</dbReference>
<dbReference type="SUPFAM" id="SSF54984">
    <property type="entry name" value="eEF-1beta-like"/>
    <property type="match status" value="1"/>
</dbReference>
<evidence type="ECO:0000256" key="1">
    <source>
        <dbReference type="ARBA" id="ARBA00007411"/>
    </source>
</evidence>
<dbReference type="GO" id="GO:0003746">
    <property type="term" value="F:translation elongation factor activity"/>
    <property type="evidence" value="ECO:0007669"/>
    <property type="project" value="UniProtKB-KW"/>
</dbReference>
<evidence type="ECO:0000256" key="5">
    <source>
        <dbReference type="ARBA" id="ARBA00093309"/>
    </source>
</evidence>
<evidence type="ECO:0000256" key="6">
    <source>
        <dbReference type="ARBA" id="ARBA00093529"/>
    </source>
</evidence>
<sequence>MGFGDLKSPTGLKVLNEFLADKSYIEGYVPSQADVAVFDALSSPPSAELFHALRWYNHIKSYQKEKASLPGVKKPLGKYGPADVADSTAESKDEDDDDDIDLFGSDDEEESAAAKKLKEERVAQYEAKKSKKPALIAKSSILLDVKPWDDETDMAKLEACVRTIQMDGLLWGSSKLVPVGYGIKKLQIQCVVEDDKVGVDQLEELITAFEDLVQSMDVAAFNKI</sequence>
<dbReference type="PANTHER" id="PTHR11595:SF21">
    <property type="entry name" value="ELONGATION FACTOR 1-BETA"/>
    <property type="match status" value="1"/>
</dbReference>
<organism evidence="10 11">
    <name type="scientific">Acipenser oxyrinchus oxyrinchus</name>
    <dbReference type="NCBI Taxonomy" id="40147"/>
    <lineage>
        <taxon>Eukaryota</taxon>
        <taxon>Metazoa</taxon>
        <taxon>Chordata</taxon>
        <taxon>Craniata</taxon>
        <taxon>Vertebrata</taxon>
        <taxon>Euteleostomi</taxon>
        <taxon>Actinopterygii</taxon>
        <taxon>Chondrostei</taxon>
        <taxon>Acipenseriformes</taxon>
        <taxon>Acipenseridae</taxon>
        <taxon>Acipenser</taxon>
    </lineage>
</organism>
<dbReference type="AlphaFoldDB" id="A0AAD8D9A0"/>
<dbReference type="Gene3D" id="1.20.1050.130">
    <property type="match status" value="1"/>
</dbReference>
<keyword evidence="3 7" id="KW-0251">Elongation factor</keyword>
<evidence type="ECO:0000313" key="11">
    <source>
        <dbReference type="Proteomes" id="UP001230051"/>
    </source>
</evidence>
<dbReference type="InterPro" id="IPR036282">
    <property type="entry name" value="Glutathione-S-Trfase_C_sf"/>
</dbReference>
<dbReference type="FunFam" id="1.20.1050.130:FF:000001">
    <property type="entry name" value="Putative Elongation factor 1-beta"/>
    <property type="match status" value="1"/>
</dbReference>
<comment type="caution">
    <text evidence="10">The sequence shown here is derived from an EMBL/GenBank/DDBJ whole genome shotgun (WGS) entry which is preliminary data.</text>
</comment>
<evidence type="ECO:0000256" key="2">
    <source>
        <dbReference type="ARBA" id="ARBA00017600"/>
    </source>
</evidence>